<dbReference type="EMBL" id="MUHY01000001">
    <property type="protein sequence ID" value="PSB92184.1"/>
    <property type="molecule type" value="Genomic_DNA"/>
</dbReference>
<name>A0ABX5FEQ1_9BURK</name>
<dbReference type="Gene3D" id="3.30.110.60">
    <property type="entry name" value="YhbY-like"/>
    <property type="match status" value="1"/>
</dbReference>
<dbReference type="SUPFAM" id="SSF75471">
    <property type="entry name" value="YhbY-like"/>
    <property type="match status" value="1"/>
</dbReference>
<reference evidence="4 5" key="1">
    <citation type="journal article" date="2017" name="Front. Microbiol.">
        <title>Genome of Ca. Pandoraea novymonadis, an Endosymbiotic Bacterium of the Trypanosomatid Novymonas esmeraldas.</title>
        <authorList>
            <person name="Kostygov A.Y."/>
            <person name="Butenko A."/>
            <person name="Nenarokova A."/>
            <person name="Tashyreva D."/>
            <person name="Flegontov P."/>
            <person name="Lukes J."/>
            <person name="Yurchenko V."/>
        </authorList>
    </citation>
    <scope>NUCLEOTIDE SEQUENCE [LARGE SCALE GENOMIC DNA]</scope>
    <source>
        <strain evidence="4 5">E262</strain>
    </source>
</reference>
<dbReference type="PANTHER" id="PTHR40065:SF3">
    <property type="entry name" value="RNA-BINDING PROTEIN YHBY"/>
    <property type="match status" value="1"/>
</dbReference>
<gene>
    <name evidence="4" type="ORF">BZL35_00418</name>
</gene>
<comment type="caution">
    <text evidence="4">The sequence shown here is derived from an EMBL/GenBank/DDBJ whole genome shotgun (WGS) entry which is preliminary data.</text>
</comment>
<evidence type="ECO:0000313" key="5">
    <source>
        <dbReference type="Proteomes" id="UP000242660"/>
    </source>
</evidence>
<evidence type="ECO:0000313" key="4">
    <source>
        <dbReference type="EMBL" id="PSB92184.1"/>
    </source>
</evidence>
<accession>A0ABX5FEQ1</accession>
<dbReference type="Pfam" id="PF01985">
    <property type="entry name" value="CRS1_YhbY"/>
    <property type="match status" value="1"/>
</dbReference>
<sequence>MNGWKFLSILFPMPTFPLNPRRRAELRSAAHALNPIVLISSDGLSTSVLKEIDNALDSHELIKVRVFVNERNTRIAIYTSICNQLDAAPVQHIGKLLVLYRPISKKTEALSEIANVKVRGAPRTFKVIKSSGYVGGGRPSVSKVIVRGNERLTSGGLIKKAKKYRTSIKRQKNT</sequence>
<dbReference type="PROSITE" id="PS51295">
    <property type="entry name" value="CRM"/>
    <property type="match status" value="1"/>
</dbReference>
<proteinExistence type="predicted"/>
<evidence type="ECO:0000256" key="2">
    <source>
        <dbReference type="PROSITE-ProRule" id="PRU00626"/>
    </source>
</evidence>
<dbReference type="InterPro" id="IPR035920">
    <property type="entry name" value="YhbY-like_sf"/>
</dbReference>
<dbReference type="Proteomes" id="UP000242660">
    <property type="component" value="Unassembled WGS sequence"/>
</dbReference>
<feature type="domain" description="CRM" evidence="3">
    <location>
        <begin position="16"/>
        <end position="112"/>
    </location>
</feature>
<organism evidence="4 5">
    <name type="scientific">Candidatus Pandoraea novymonadis</name>
    <dbReference type="NCBI Taxonomy" id="1808959"/>
    <lineage>
        <taxon>Bacteria</taxon>
        <taxon>Pseudomonadati</taxon>
        <taxon>Pseudomonadota</taxon>
        <taxon>Betaproteobacteria</taxon>
        <taxon>Burkholderiales</taxon>
        <taxon>Burkholderiaceae</taxon>
        <taxon>Pandoraea</taxon>
    </lineage>
</organism>
<dbReference type="SMART" id="SM01103">
    <property type="entry name" value="CRS1_YhbY"/>
    <property type="match status" value="1"/>
</dbReference>
<dbReference type="PANTHER" id="PTHR40065">
    <property type="entry name" value="RNA-BINDING PROTEIN YHBY"/>
    <property type="match status" value="1"/>
</dbReference>
<evidence type="ECO:0000259" key="3">
    <source>
        <dbReference type="PROSITE" id="PS51295"/>
    </source>
</evidence>
<dbReference type="InterPro" id="IPR051925">
    <property type="entry name" value="RNA-binding_domain"/>
</dbReference>
<protein>
    <submittedName>
        <fullName evidence="4">RNA-binding protein</fullName>
    </submittedName>
</protein>
<keyword evidence="5" id="KW-1185">Reference proteome</keyword>
<dbReference type="InterPro" id="IPR001890">
    <property type="entry name" value="RNA-binding_CRM"/>
</dbReference>
<keyword evidence="1 2" id="KW-0694">RNA-binding</keyword>
<evidence type="ECO:0000256" key="1">
    <source>
        <dbReference type="ARBA" id="ARBA00022884"/>
    </source>
</evidence>